<dbReference type="NCBIfam" id="TIGR01640">
    <property type="entry name" value="F_box_assoc_1"/>
    <property type="match status" value="1"/>
</dbReference>
<dbReference type="EMBL" id="CACVBM020000011">
    <property type="protein sequence ID" value="CAA7012985.1"/>
    <property type="molecule type" value="Genomic_DNA"/>
</dbReference>
<dbReference type="SMART" id="SM00256">
    <property type="entry name" value="FBOX"/>
    <property type="match status" value="1"/>
</dbReference>
<dbReference type="InterPro" id="IPR001810">
    <property type="entry name" value="F-box_dom"/>
</dbReference>
<feature type="domain" description="F-box" evidence="1">
    <location>
        <begin position="14"/>
        <end position="52"/>
    </location>
</feature>
<evidence type="ECO:0000313" key="3">
    <source>
        <dbReference type="Proteomes" id="UP000467841"/>
    </source>
</evidence>
<dbReference type="AlphaFoldDB" id="A0A6D2HI24"/>
<dbReference type="PANTHER" id="PTHR31111">
    <property type="entry name" value="BNAA05G37150D PROTEIN-RELATED"/>
    <property type="match status" value="1"/>
</dbReference>
<accession>A0A6D2HI24</accession>
<name>A0A6D2HI24_9BRAS</name>
<dbReference type="PANTHER" id="PTHR31111:SF48">
    <property type="entry name" value="F-BOX DOMAIN-CONTAINING PROTEIN"/>
    <property type="match status" value="1"/>
</dbReference>
<protein>
    <recommendedName>
        <fullName evidence="1">F-box domain-containing protein</fullName>
    </recommendedName>
</protein>
<dbReference type="SUPFAM" id="SSF81383">
    <property type="entry name" value="F-box domain"/>
    <property type="match status" value="1"/>
</dbReference>
<dbReference type="OrthoDB" id="687122at2759"/>
<sequence length="379" mass="43681">MDEEKCSTKSYPWVPLEVTVEILLRLPAKSVARFSCVSKLWSSTTTTPWFIKSFAVHSSARQSILSVKKVKGKQTFFSLPHHQQDPESPSAFVKNFEMMVPKGDHYPTYNNNIGNVFNIRDSICGLVCFENIDSVIIWNPTLRQTVTLPQPYKITKPLTSLLGYDPIAGEHKVLCMSVSLRKDLAKKNGEDDPQIFTLRAHESWRKTKTSPIHLSMTMRSWRCINGVLYYYGMDHNTVSFDVRSEKFLVINKPDCDMSYLPSALHSLINYRGKLGWIYDGPSSVLWVLEDVEKQEWSSRRLLVPFRRHGYLKLSGATGDGELIYAPTGRPDRHGPFDEFYYYDLKTNITRKVTYRGIDDYWFNFVSFPNHTESLVSLVF</sequence>
<dbReference type="InterPro" id="IPR036047">
    <property type="entry name" value="F-box-like_dom_sf"/>
</dbReference>
<comment type="caution">
    <text evidence="2">The sequence shown here is derived from an EMBL/GenBank/DDBJ whole genome shotgun (WGS) entry which is preliminary data.</text>
</comment>
<dbReference type="InterPro" id="IPR017451">
    <property type="entry name" value="F-box-assoc_interact_dom"/>
</dbReference>
<evidence type="ECO:0000313" key="2">
    <source>
        <dbReference type="EMBL" id="CAA7012985.1"/>
    </source>
</evidence>
<keyword evidence="3" id="KW-1185">Reference proteome</keyword>
<dbReference type="Pfam" id="PF00646">
    <property type="entry name" value="F-box"/>
    <property type="match status" value="1"/>
</dbReference>
<gene>
    <name evidence="2" type="ORF">MERR_LOCUS219</name>
</gene>
<proteinExistence type="predicted"/>
<evidence type="ECO:0000259" key="1">
    <source>
        <dbReference type="SMART" id="SM00256"/>
    </source>
</evidence>
<dbReference type="Pfam" id="PF08268">
    <property type="entry name" value="FBA_3"/>
    <property type="match status" value="1"/>
</dbReference>
<organism evidence="2 3">
    <name type="scientific">Microthlaspi erraticum</name>
    <dbReference type="NCBI Taxonomy" id="1685480"/>
    <lineage>
        <taxon>Eukaryota</taxon>
        <taxon>Viridiplantae</taxon>
        <taxon>Streptophyta</taxon>
        <taxon>Embryophyta</taxon>
        <taxon>Tracheophyta</taxon>
        <taxon>Spermatophyta</taxon>
        <taxon>Magnoliopsida</taxon>
        <taxon>eudicotyledons</taxon>
        <taxon>Gunneridae</taxon>
        <taxon>Pentapetalae</taxon>
        <taxon>rosids</taxon>
        <taxon>malvids</taxon>
        <taxon>Brassicales</taxon>
        <taxon>Brassicaceae</taxon>
        <taxon>Coluteocarpeae</taxon>
        <taxon>Microthlaspi</taxon>
    </lineage>
</organism>
<dbReference type="Proteomes" id="UP000467841">
    <property type="component" value="Unassembled WGS sequence"/>
</dbReference>
<reference evidence="2" key="1">
    <citation type="submission" date="2020-01" db="EMBL/GenBank/DDBJ databases">
        <authorList>
            <person name="Mishra B."/>
        </authorList>
    </citation>
    <scope>NUCLEOTIDE SEQUENCE [LARGE SCALE GENOMIC DNA]</scope>
</reference>
<dbReference type="InterPro" id="IPR013187">
    <property type="entry name" value="F-box-assoc_dom_typ3"/>
</dbReference>